<dbReference type="PANTHER" id="PTHR32552">
    <property type="entry name" value="FERRICHROME IRON RECEPTOR-RELATED"/>
    <property type="match status" value="1"/>
</dbReference>
<comment type="similarity">
    <text evidence="2 14 15">Belongs to the TonB-dependent receptor family.</text>
</comment>
<dbReference type="GO" id="GO:0015344">
    <property type="term" value="F:siderophore uptake transmembrane transporter activity"/>
    <property type="evidence" value="ECO:0007669"/>
    <property type="project" value="TreeGrafter"/>
</dbReference>
<dbReference type="PROSITE" id="PS51257">
    <property type="entry name" value="PROKAR_LIPOPROTEIN"/>
    <property type="match status" value="1"/>
</dbReference>
<dbReference type="GO" id="GO:0009279">
    <property type="term" value="C:cell outer membrane"/>
    <property type="evidence" value="ECO:0007669"/>
    <property type="project" value="UniProtKB-SubCell"/>
</dbReference>
<sequence>MHYRKLLLIISALLVSCGVFAADDEADYGHIAGKVTTTDGKPVAAVSVTLKGTRKMSVTQENGEFSLRQIKPGNYELEVSFVGYDRQVQAVTVSGNETAEVNVTLNVSSVNLKEYTVKDIRNPYKETAPSNSLRLNGLLIEQPQNIQVVTGRVLADQQIINMGDGVTRNVSGATRIEHWGDLYARINMRGSRASSFRNGMNITSTWGPLTEDMSVVDHIEFVKGPAGFLMSNGEPSGIYNIVTKKPTGITKGEVSFMTGSYDLYRGTLDLDGKLTKNGKLLYRLNVMGQLKNSFRDYEFNKRYSIAPVLTYKFSDRTSLTLEYMYQHVNMFDAGSFYVFHPDGYAKLPRNFTTAEPGIDPTIIDDHSVQLNFQHSFSRNWKLTVQGAYTDYMQEGSTMWPIAVNKDATMIRGVGIWDALNKSEFGQAFLNGEFHTGPVQHKILTGIDVGNKHYLADWGQTLPLDSNNAFFDPNNPKYGSPVMGLPKFDRSKSLKERAGQNIVDQFYTGVYVQDELGFFDNTLRLTLAGRFTYVQENSYGTKTYDNRFTPRIGLSYSIDKSFSVYALYDQSFMPQTGVLEDQTAKVKPITGNNLEAGLKKDWLEGKWNTTLSVYRIIKDNELTPGPANSNYSIQLGQTKSQGVEFDIRGEIVKGLSLVANYAYTDSKISRASETATVGGKVGDVVPGYAKHNANAWLHYKLDKGVLKGFGVSGGFSYQADRTTWSWGGAGQDPMPSYFRLDGGLFWAKDRISVNANLFNILDDYLYSGAAYADYYYWQAEPGRNFRLSVGYKF</sequence>
<dbReference type="PROSITE" id="PS01156">
    <property type="entry name" value="TONB_DEPENDENT_REC_2"/>
    <property type="match status" value="1"/>
</dbReference>
<dbReference type="PANTHER" id="PTHR32552:SF68">
    <property type="entry name" value="FERRICHROME OUTER MEMBRANE TRANSPORTER_PHAGE RECEPTOR"/>
    <property type="match status" value="1"/>
</dbReference>
<evidence type="ECO:0000256" key="14">
    <source>
        <dbReference type="PROSITE-ProRule" id="PRU01360"/>
    </source>
</evidence>
<dbReference type="GO" id="GO:0038023">
    <property type="term" value="F:signaling receptor activity"/>
    <property type="evidence" value="ECO:0007669"/>
    <property type="project" value="InterPro"/>
</dbReference>
<keyword evidence="6 14" id="KW-0812">Transmembrane</keyword>
<comment type="subcellular location">
    <subcellularLocation>
        <location evidence="1 14">Cell outer membrane</location>
        <topology evidence="1 14">Multi-pass membrane protein</topology>
    </subcellularLocation>
</comment>
<keyword evidence="9" id="KW-0406">Ion transport</keyword>
<keyword evidence="12 19" id="KW-0675">Receptor</keyword>
<reference evidence="20" key="1">
    <citation type="submission" date="2018-11" db="EMBL/GenBank/DDBJ databases">
        <title>Chitinophaga lutea sp.nov., isolate from arsenic contaminated soil.</title>
        <authorList>
            <person name="Zong Y."/>
        </authorList>
    </citation>
    <scope>NUCLEOTIDE SEQUENCE [LARGE SCALE GENOMIC DNA]</scope>
    <source>
        <strain evidence="20">YLT18</strain>
    </source>
</reference>
<dbReference type="Pfam" id="PF07715">
    <property type="entry name" value="Plug"/>
    <property type="match status" value="1"/>
</dbReference>
<evidence type="ECO:0000256" key="4">
    <source>
        <dbReference type="ARBA" id="ARBA00022452"/>
    </source>
</evidence>
<evidence type="ECO:0000256" key="6">
    <source>
        <dbReference type="ARBA" id="ARBA00022692"/>
    </source>
</evidence>
<evidence type="ECO:0000256" key="2">
    <source>
        <dbReference type="ARBA" id="ARBA00009810"/>
    </source>
</evidence>
<dbReference type="Proteomes" id="UP000279089">
    <property type="component" value="Unassembled WGS sequence"/>
</dbReference>
<feature type="domain" description="TonB-dependent receptor-like beta-barrel" evidence="17">
    <location>
        <begin position="316"/>
        <end position="759"/>
    </location>
</feature>
<dbReference type="Gene3D" id="2.170.130.10">
    <property type="entry name" value="TonB-dependent receptor, plug domain"/>
    <property type="match status" value="1"/>
</dbReference>
<keyword evidence="3 14" id="KW-0813">Transport</keyword>
<dbReference type="PROSITE" id="PS52016">
    <property type="entry name" value="TONB_DEPENDENT_REC_3"/>
    <property type="match status" value="1"/>
</dbReference>
<accession>A0A3N4MJN6</accession>
<feature type="chain" id="PRO_5018261278" evidence="16">
    <location>
        <begin position="22"/>
        <end position="792"/>
    </location>
</feature>
<evidence type="ECO:0000256" key="16">
    <source>
        <dbReference type="SAM" id="SignalP"/>
    </source>
</evidence>
<keyword evidence="8" id="KW-0408">Iron</keyword>
<feature type="signal peptide" evidence="16">
    <location>
        <begin position="1"/>
        <end position="21"/>
    </location>
</feature>
<evidence type="ECO:0000256" key="7">
    <source>
        <dbReference type="ARBA" id="ARBA00022729"/>
    </source>
</evidence>
<evidence type="ECO:0000259" key="18">
    <source>
        <dbReference type="Pfam" id="PF07715"/>
    </source>
</evidence>
<keyword evidence="7 16" id="KW-0732">Signal</keyword>
<keyword evidence="10 15" id="KW-0798">TonB box</keyword>
<dbReference type="NCBIfam" id="TIGR01783">
    <property type="entry name" value="TonB-siderophor"/>
    <property type="match status" value="1"/>
</dbReference>
<name>A0A3N4MJN6_9BACT</name>
<dbReference type="Pfam" id="PF00593">
    <property type="entry name" value="TonB_dep_Rec_b-barrel"/>
    <property type="match status" value="1"/>
</dbReference>
<evidence type="ECO:0000256" key="8">
    <source>
        <dbReference type="ARBA" id="ARBA00023004"/>
    </source>
</evidence>
<evidence type="ECO:0000256" key="5">
    <source>
        <dbReference type="ARBA" id="ARBA00022496"/>
    </source>
</evidence>
<evidence type="ECO:0000313" key="20">
    <source>
        <dbReference type="Proteomes" id="UP000279089"/>
    </source>
</evidence>
<dbReference type="CDD" id="cd01347">
    <property type="entry name" value="ligand_gated_channel"/>
    <property type="match status" value="1"/>
</dbReference>
<dbReference type="SUPFAM" id="SSF49464">
    <property type="entry name" value="Carboxypeptidase regulatory domain-like"/>
    <property type="match status" value="1"/>
</dbReference>
<dbReference type="OrthoDB" id="9775095at2"/>
<evidence type="ECO:0000256" key="1">
    <source>
        <dbReference type="ARBA" id="ARBA00004571"/>
    </source>
</evidence>
<feature type="domain" description="TonB-dependent receptor plug" evidence="18">
    <location>
        <begin position="141"/>
        <end position="238"/>
    </location>
</feature>
<dbReference type="GO" id="GO:0015891">
    <property type="term" value="P:siderophore transport"/>
    <property type="evidence" value="ECO:0007669"/>
    <property type="project" value="InterPro"/>
</dbReference>
<evidence type="ECO:0000256" key="11">
    <source>
        <dbReference type="ARBA" id="ARBA00023136"/>
    </source>
</evidence>
<dbReference type="InterPro" id="IPR010917">
    <property type="entry name" value="TonB_rcpt_CS"/>
</dbReference>
<gene>
    <name evidence="19" type="ORF">EG028_08030</name>
</gene>
<dbReference type="InterPro" id="IPR036942">
    <property type="entry name" value="Beta-barrel_TonB_sf"/>
</dbReference>
<evidence type="ECO:0000313" key="19">
    <source>
        <dbReference type="EMBL" id="RPD42087.1"/>
    </source>
</evidence>
<evidence type="ECO:0000256" key="10">
    <source>
        <dbReference type="ARBA" id="ARBA00023077"/>
    </source>
</evidence>
<comment type="caution">
    <text evidence="19">The sequence shown here is derived from an EMBL/GenBank/DDBJ whole genome shotgun (WGS) entry which is preliminary data.</text>
</comment>
<dbReference type="InterPro" id="IPR000531">
    <property type="entry name" value="Beta-barrel_TonB"/>
</dbReference>
<protein>
    <submittedName>
        <fullName evidence="19">TonB-dependent receptor</fullName>
    </submittedName>
</protein>
<evidence type="ECO:0000256" key="9">
    <source>
        <dbReference type="ARBA" id="ARBA00023065"/>
    </source>
</evidence>
<dbReference type="InterPro" id="IPR012910">
    <property type="entry name" value="Plug_dom"/>
</dbReference>
<dbReference type="AlphaFoldDB" id="A0A3N4MJN6"/>
<dbReference type="InterPro" id="IPR037066">
    <property type="entry name" value="Plug_dom_sf"/>
</dbReference>
<evidence type="ECO:0000256" key="12">
    <source>
        <dbReference type="ARBA" id="ARBA00023170"/>
    </source>
</evidence>
<evidence type="ECO:0000259" key="17">
    <source>
        <dbReference type="Pfam" id="PF00593"/>
    </source>
</evidence>
<dbReference type="SUPFAM" id="SSF56935">
    <property type="entry name" value="Porins"/>
    <property type="match status" value="1"/>
</dbReference>
<dbReference type="Gene3D" id="2.60.40.1120">
    <property type="entry name" value="Carboxypeptidase-like, regulatory domain"/>
    <property type="match status" value="1"/>
</dbReference>
<dbReference type="InterPro" id="IPR008969">
    <property type="entry name" value="CarboxyPept-like_regulatory"/>
</dbReference>
<dbReference type="InterPro" id="IPR010105">
    <property type="entry name" value="TonB_sidphr_rcpt"/>
</dbReference>
<dbReference type="InterPro" id="IPR039426">
    <property type="entry name" value="TonB-dep_rcpt-like"/>
</dbReference>
<dbReference type="Pfam" id="PF13715">
    <property type="entry name" value="CarbopepD_reg_2"/>
    <property type="match status" value="1"/>
</dbReference>
<evidence type="ECO:0000256" key="3">
    <source>
        <dbReference type="ARBA" id="ARBA00022448"/>
    </source>
</evidence>
<keyword evidence="11 14" id="KW-0472">Membrane</keyword>
<dbReference type="Gene3D" id="2.40.170.20">
    <property type="entry name" value="TonB-dependent receptor, beta-barrel domain"/>
    <property type="match status" value="1"/>
</dbReference>
<keyword evidence="5" id="KW-0410">Iron transport</keyword>
<keyword evidence="4 14" id="KW-1134">Transmembrane beta strand</keyword>
<keyword evidence="20" id="KW-1185">Reference proteome</keyword>
<keyword evidence="13 14" id="KW-0998">Cell outer membrane</keyword>
<dbReference type="EMBL" id="RMBX01000003">
    <property type="protein sequence ID" value="RPD42087.1"/>
    <property type="molecule type" value="Genomic_DNA"/>
</dbReference>
<proteinExistence type="inferred from homology"/>
<organism evidence="19 20">
    <name type="scientific">Chitinophaga barathri</name>
    <dbReference type="NCBI Taxonomy" id="1647451"/>
    <lineage>
        <taxon>Bacteria</taxon>
        <taxon>Pseudomonadati</taxon>
        <taxon>Bacteroidota</taxon>
        <taxon>Chitinophagia</taxon>
        <taxon>Chitinophagales</taxon>
        <taxon>Chitinophagaceae</taxon>
        <taxon>Chitinophaga</taxon>
    </lineage>
</organism>
<dbReference type="RefSeq" id="WP_120515063.1">
    <property type="nucleotide sequence ID" value="NZ_QXZY01000002.1"/>
</dbReference>
<evidence type="ECO:0000256" key="13">
    <source>
        <dbReference type="ARBA" id="ARBA00023237"/>
    </source>
</evidence>
<evidence type="ECO:0000256" key="15">
    <source>
        <dbReference type="RuleBase" id="RU003357"/>
    </source>
</evidence>